<keyword evidence="1" id="KW-0812">Transmembrane</keyword>
<keyword evidence="3" id="KW-1185">Reference proteome</keyword>
<feature type="transmembrane region" description="Helical" evidence="1">
    <location>
        <begin position="34"/>
        <end position="52"/>
    </location>
</feature>
<keyword evidence="1" id="KW-0472">Membrane</keyword>
<sequence>MCASIIVVAALGIGAVLLIDANTERGRWAAAGEIVLPALAGLGALIVAVASWQTAQRATRIASDAADSEATRLREDRRERYEWRLDEALVEIAKLLAAHRLLLARIQKAETAGESTIELRAERRDRTFELGSDLGIVAMVARGEDSEVIELLQSALSKAATHPDDQHMKLVMAISAVLQAWRSEHPKDSVAAKTTLTTIVSGGTMPG</sequence>
<organism evidence="2 3">
    <name type="scientific">Cryobacterium breve</name>
    <dbReference type="NCBI Taxonomy" id="1259258"/>
    <lineage>
        <taxon>Bacteria</taxon>
        <taxon>Bacillati</taxon>
        <taxon>Actinomycetota</taxon>
        <taxon>Actinomycetes</taxon>
        <taxon>Micrococcales</taxon>
        <taxon>Microbacteriaceae</taxon>
        <taxon>Cryobacterium</taxon>
    </lineage>
</organism>
<evidence type="ECO:0000313" key="3">
    <source>
        <dbReference type="Proteomes" id="UP001212421"/>
    </source>
</evidence>
<name>A0ABY7NE71_9MICO</name>
<accession>A0ABY7NE71</accession>
<keyword evidence="1" id="KW-1133">Transmembrane helix</keyword>
<dbReference type="Proteomes" id="UP001212421">
    <property type="component" value="Chromosome"/>
</dbReference>
<reference evidence="2 3" key="1">
    <citation type="submission" date="2021-05" db="EMBL/GenBank/DDBJ databases">
        <authorList>
            <person name="Kumar R."/>
            <person name="Kumar A."/>
            <person name="Mukhia S."/>
        </authorList>
    </citation>
    <scope>NUCLEOTIDE SEQUENCE [LARGE SCALE GENOMIC DNA]</scope>
    <source>
        <strain evidence="2 3">ERMR7:08</strain>
    </source>
</reference>
<evidence type="ECO:0008006" key="4">
    <source>
        <dbReference type="Google" id="ProtNLM"/>
    </source>
</evidence>
<gene>
    <name evidence="2" type="ORF">KIV56_17280</name>
</gene>
<evidence type="ECO:0000256" key="1">
    <source>
        <dbReference type="SAM" id="Phobius"/>
    </source>
</evidence>
<protein>
    <recommendedName>
        <fullName evidence="4">TPM domain-containing protein</fullName>
    </recommendedName>
</protein>
<dbReference type="RefSeq" id="WP_281534507.1">
    <property type="nucleotide sequence ID" value="NZ_CP075584.1"/>
</dbReference>
<dbReference type="EMBL" id="CP075584">
    <property type="protein sequence ID" value="WBM79895.1"/>
    <property type="molecule type" value="Genomic_DNA"/>
</dbReference>
<proteinExistence type="predicted"/>
<evidence type="ECO:0000313" key="2">
    <source>
        <dbReference type="EMBL" id="WBM79895.1"/>
    </source>
</evidence>